<reference evidence="2" key="1">
    <citation type="journal article" date="2014" name="Int. J. Syst. Evol. Microbiol.">
        <title>Complete genome sequence of Corynebacterium casei LMG S-19264T (=DSM 44701T), isolated from a smear-ripened cheese.</title>
        <authorList>
            <consortium name="US DOE Joint Genome Institute (JGI-PGF)"/>
            <person name="Walter F."/>
            <person name="Albersmeier A."/>
            <person name="Kalinowski J."/>
            <person name="Ruckert C."/>
        </authorList>
    </citation>
    <scope>NUCLEOTIDE SEQUENCE</scope>
    <source>
        <strain evidence="2">JCM 3051</strain>
    </source>
</reference>
<reference evidence="2" key="2">
    <citation type="submission" date="2020-09" db="EMBL/GenBank/DDBJ databases">
        <authorList>
            <person name="Sun Q."/>
            <person name="Ohkuma M."/>
        </authorList>
    </citation>
    <scope>NUCLEOTIDE SEQUENCE</scope>
    <source>
        <strain evidence="2">JCM 3051</strain>
    </source>
</reference>
<sequence length="118" mass="13461">MSEENLPQTLPDWQHRGDYIRTRSARKGSAGETDIETAWADEAYADPAAVIFRPDPGVQKRGVRSHDRMVGQRGLPHHRHHGPRRCHAVGRERVEVERDRPALVRTSRKTPATRRSTP</sequence>
<feature type="compositionally biased region" description="Basic and acidic residues" evidence="1">
    <location>
        <begin position="89"/>
        <end position="102"/>
    </location>
</feature>
<keyword evidence="3" id="KW-1185">Reference proteome</keyword>
<evidence type="ECO:0000313" key="3">
    <source>
        <dbReference type="Proteomes" id="UP000655589"/>
    </source>
</evidence>
<evidence type="ECO:0000313" key="2">
    <source>
        <dbReference type="EMBL" id="GGM23227.1"/>
    </source>
</evidence>
<dbReference type="Proteomes" id="UP000655589">
    <property type="component" value="Unassembled WGS sequence"/>
</dbReference>
<protein>
    <submittedName>
        <fullName evidence="2">Uncharacterized protein</fullName>
    </submittedName>
</protein>
<dbReference type="EMBL" id="BMPT01000006">
    <property type="protein sequence ID" value="GGM23227.1"/>
    <property type="molecule type" value="Genomic_DNA"/>
</dbReference>
<feature type="compositionally biased region" description="Basic residues" evidence="1">
    <location>
        <begin position="106"/>
        <end position="118"/>
    </location>
</feature>
<accession>A0A8H9L507</accession>
<feature type="compositionally biased region" description="Basic residues" evidence="1">
    <location>
        <begin position="75"/>
        <end position="88"/>
    </location>
</feature>
<comment type="caution">
    <text evidence="2">The sequence shown here is derived from an EMBL/GenBank/DDBJ whole genome shotgun (WGS) entry which is preliminary data.</text>
</comment>
<evidence type="ECO:0000256" key="1">
    <source>
        <dbReference type="SAM" id="MobiDB-lite"/>
    </source>
</evidence>
<proteinExistence type="predicted"/>
<dbReference type="AlphaFoldDB" id="A0A8H9L507"/>
<feature type="region of interest" description="Disordered" evidence="1">
    <location>
        <begin position="55"/>
        <end position="118"/>
    </location>
</feature>
<gene>
    <name evidence="2" type="ORF">GCM10010102_18740</name>
</gene>
<name>A0A8H9L507_9MICO</name>
<organism evidence="2 3">
    <name type="scientific">Promicromonospora citrea</name>
    <dbReference type="NCBI Taxonomy" id="43677"/>
    <lineage>
        <taxon>Bacteria</taxon>
        <taxon>Bacillati</taxon>
        <taxon>Actinomycetota</taxon>
        <taxon>Actinomycetes</taxon>
        <taxon>Micrococcales</taxon>
        <taxon>Promicromonosporaceae</taxon>
        <taxon>Promicromonospora</taxon>
    </lineage>
</organism>